<accession>A0AAW3ZMQ6</accession>
<sequence>MRSAFRPAPALLPLAAALLSLSVAAAAAELQLEAELLQDGVPAEADYEIRLQVDRGQPWIKQTLALGVIRVEDGRLLAPVQLDDRLLSEAKSFALEARLAGSADAFVPLASVAAKGSCALSPWALTGNGDATEQSFIGTTNNQPLRLRANNQQVGILTHDSSTVPGSEFEAVNVQLGWPGNHIGNFSDGVVVMGGGTIAGTPLPNQVDNNADWATISGGYDNRAMSRLGSIGGGSGNRVGGLATVAGGADNQATEAYSTVGGGLGNTAAGLLSSVAGGYHNQATGDRATVPGGGSNSALGDFSLAAGSWGTAQHLLSFVWSQADGTYSTSSSAARQVIFEARGGFGINSSAGPIPNTPLNAELTVRTTGTPDNNVDLMLLNHENNASNFRGFSLASVPNGQFYLTSLYNNGGTLRYDPLLGVTALSTGTSVVSVNRGSSLPQAGAVLQVGDGGNDGNGAHLSSGGTWTNASSREFKTAFSAIDPELILDRLLSLPLSSWTYKDSTEGRHLGPVAEEFAAAFSLGNDPQRISTVDADGVNMAAIQGLSSRLDRENAETRRRLAQENAELRQRLDRLERRLRKIERGQP</sequence>
<dbReference type="Pfam" id="PF13884">
    <property type="entry name" value="Peptidase_S74"/>
    <property type="match status" value="1"/>
</dbReference>
<feature type="chain" id="PRO_5043408456" description="Peptidase S74 domain-containing protein" evidence="2">
    <location>
        <begin position="28"/>
        <end position="587"/>
    </location>
</feature>
<feature type="domain" description="Peptidase S74" evidence="3">
    <location>
        <begin position="471"/>
        <end position="579"/>
    </location>
</feature>
<evidence type="ECO:0000256" key="2">
    <source>
        <dbReference type="SAM" id="SignalP"/>
    </source>
</evidence>
<organism evidence="4 5">
    <name type="scientific">Pseudomarimonas arenosa</name>
    <dbReference type="NCBI Taxonomy" id="2774145"/>
    <lineage>
        <taxon>Bacteria</taxon>
        <taxon>Pseudomonadati</taxon>
        <taxon>Pseudomonadota</taxon>
        <taxon>Gammaproteobacteria</taxon>
        <taxon>Lysobacterales</taxon>
        <taxon>Lysobacteraceae</taxon>
        <taxon>Pseudomarimonas</taxon>
    </lineage>
</organism>
<dbReference type="InterPro" id="IPR030392">
    <property type="entry name" value="S74_ICA"/>
</dbReference>
<dbReference type="PROSITE" id="PS51688">
    <property type="entry name" value="ICA"/>
    <property type="match status" value="1"/>
</dbReference>
<evidence type="ECO:0000313" key="5">
    <source>
        <dbReference type="Proteomes" id="UP000613768"/>
    </source>
</evidence>
<dbReference type="Proteomes" id="UP000613768">
    <property type="component" value="Unassembled WGS sequence"/>
</dbReference>
<gene>
    <name evidence="4" type="ORF">IFO71_07940</name>
</gene>
<keyword evidence="1" id="KW-0175">Coiled coil</keyword>
<dbReference type="RefSeq" id="WP_192029017.1">
    <property type="nucleotide sequence ID" value="NZ_JACYTR010000011.1"/>
</dbReference>
<dbReference type="InterPro" id="IPR011049">
    <property type="entry name" value="Serralysin-like_metalloprot_C"/>
</dbReference>
<comment type="caution">
    <text evidence="4">The sequence shown here is derived from an EMBL/GenBank/DDBJ whole genome shotgun (WGS) entry which is preliminary data.</text>
</comment>
<protein>
    <recommendedName>
        <fullName evidence="3">Peptidase S74 domain-containing protein</fullName>
    </recommendedName>
</protein>
<evidence type="ECO:0000259" key="3">
    <source>
        <dbReference type="PROSITE" id="PS51688"/>
    </source>
</evidence>
<dbReference type="Gene3D" id="2.150.10.10">
    <property type="entry name" value="Serralysin-like metalloprotease, C-terminal"/>
    <property type="match status" value="1"/>
</dbReference>
<feature type="signal peptide" evidence="2">
    <location>
        <begin position="1"/>
        <end position="27"/>
    </location>
</feature>
<proteinExistence type="predicted"/>
<name>A0AAW3ZMQ6_9GAMM</name>
<evidence type="ECO:0000256" key="1">
    <source>
        <dbReference type="SAM" id="Coils"/>
    </source>
</evidence>
<keyword evidence="2" id="KW-0732">Signal</keyword>
<keyword evidence="5" id="KW-1185">Reference proteome</keyword>
<dbReference type="EMBL" id="JACYTR010000011">
    <property type="protein sequence ID" value="MBD8525671.1"/>
    <property type="molecule type" value="Genomic_DNA"/>
</dbReference>
<dbReference type="AlphaFoldDB" id="A0AAW3ZMQ6"/>
<feature type="coiled-coil region" evidence="1">
    <location>
        <begin position="547"/>
        <end position="585"/>
    </location>
</feature>
<reference evidence="4 5" key="1">
    <citation type="submission" date="2020-09" db="EMBL/GenBank/DDBJ databases">
        <title>Pseudoxanthomonas sp. CAU 1598 isolated from sand of Yaerae Beach.</title>
        <authorList>
            <person name="Kim W."/>
        </authorList>
    </citation>
    <scope>NUCLEOTIDE SEQUENCE [LARGE SCALE GENOMIC DNA]</scope>
    <source>
        <strain evidence="4 5">CAU 1598</strain>
    </source>
</reference>
<evidence type="ECO:0000313" key="4">
    <source>
        <dbReference type="EMBL" id="MBD8525671.1"/>
    </source>
</evidence>